<evidence type="ECO:0000313" key="4">
    <source>
        <dbReference type="EMBL" id="KAF7831192.1"/>
    </source>
</evidence>
<dbReference type="Pfam" id="PF01535">
    <property type="entry name" value="PPR"/>
    <property type="match status" value="11"/>
</dbReference>
<feature type="repeat" description="PPR" evidence="3">
    <location>
        <begin position="273"/>
        <end position="307"/>
    </location>
</feature>
<dbReference type="GO" id="GO:0009451">
    <property type="term" value="P:RNA modification"/>
    <property type="evidence" value="ECO:0007669"/>
    <property type="project" value="InterPro"/>
</dbReference>
<dbReference type="Pfam" id="PF13041">
    <property type="entry name" value="PPR_2"/>
    <property type="match status" value="1"/>
</dbReference>
<feature type="repeat" description="PPR" evidence="3">
    <location>
        <begin position="107"/>
        <end position="141"/>
    </location>
</feature>
<sequence length="686" mass="76211">MDTSKMDVDLHALARMIHSGNTHYSILEGKQLHLAFFKKGILNSALTIGNRLLQLYCRCGSVVDAHQLFDEMPERNCFSWSTMIEGYMKSGCKRKSLELFDIMPLKNDYSWNVVISGFAKAGELEVAHSLFDAMPRKNELVWNSMIHGYARIGEPGKAVMLFKNLNSDPLEVRHRDKFILATVLGACTDLLALNCGKQIHARLLIDDMELDSVLCSSLTNLYGKCGDLVAADHITNIVKEPDDFSLSALISGYANCGRMSDARRIFDRKINPCRVLWNSIISGYISNGEELEALALFKRMRRNGIEEDPSTIANILSAGSSLLIIELVIQIHAHACKTGVSEDIVFASALLDAYAKCRSPYEACKLFSELKAYDTILLNTMITVYSTCGRIEDAKRIFKTMSNRTMITWNSMLVGLSQNACPGEALDIFCQMIELDLKLDKFSLASVISACASTSSLELGEQVFGKAITIGLESDPIIATSLVDFYCKCGFVEAGRKVFNGMMKTDEVSWNTMLMGYATNGYGFEALTLFSEMRHSGVKPSGITFIGVLSACDHSGLVEEGRNWFSKMKCNYNIDPGIEHYSCMVDLLARAGFFEEAMDLMEEMPFEADASIWLSILRSCIAHGNKTLGKKAAEKILELDPKNSTAFIQLSNILATSEDWEGSAQVRNLMRHKCVQKNPGCSWADR</sequence>
<dbReference type="InterPro" id="IPR011990">
    <property type="entry name" value="TPR-like_helical_dom_sf"/>
</dbReference>
<dbReference type="GO" id="GO:0005739">
    <property type="term" value="C:mitochondrion"/>
    <property type="evidence" value="ECO:0007669"/>
    <property type="project" value="UniProtKB-ARBA"/>
</dbReference>
<dbReference type="SUPFAM" id="SSF48452">
    <property type="entry name" value="TPR-like"/>
    <property type="match status" value="1"/>
</dbReference>
<dbReference type="Pfam" id="PF20431">
    <property type="entry name" value="E_motif"/>
    <property type="match status" value="1"/>
</dbReference>
<dbReference type="NCBIfam" id="TIGR00756">
    <property type="entry name" value="PPR"/>
    <property type="match status" value="7"/>
</dbReference>
<dbReference type="Gene3D" id="1.25.40.10">
    <property type="entry name" value="Tetratricopeptide repeat domain"/>
    <property type="match status" value="6"/>
</dbReference>
<keyword evidence="1" id="KW-0677">Repeat</keyword>
<dbReference type="InterPro" id="IPR046848">
    <property type="entry name" value="E_motif"/>
</dbReference>
<dbReference type="InterPro" id="IPR046960">
    <property type="entry name" value="PPR_At4g14850-like_plant"/>
</dbReference>
<evidence type="ECO:0000256" key="1">
    <source>
        <dbReference type="ARBA" id="ARBA00022737"/>
    </source>
</evidence>
<evidence type="ECO:0000256" key="2">
    <source>
        <dbReference type="ARBA" id="ARBA00061659"/>
    </source>
</evidence>
<dbReference type="FunFam" id="1.25.40.10:FF:000205">
    <property type="entry name" value="Pentatricopeptide repeat-containing protein, mitochondrial"/>
    <property type="match status" value="1"/>
</dbReference>
<feature type="repeat" description="PPR" evidence="3">
    <location>
        <begin position="374"/>
        <end position="408"/>
    </location>
</feature>
<comment type="caution">
    <text evidence="4">The sequence shown here is derived from an EMBL/GenBank/DDBJ whole genome shotgun (WGS) entry which is preliminary data.</text>
</comment>
<dbReference type="PANTHER" id="PTHR47926:SF392">
    <property type="entry name" value="PENTATRICOPEPTIDE REPEAT-CONTAINING PROTEIN"/>
    <property type="match status" value="1"/>
</dbReference>
<organism evidence="4 5">
    <name type="scientific">Senna tora</name>
    <dbReference type="NCBI Taxonomy" id="362788"/>
    <lineage>
        <taxon>Eukaryota</taxon>
        <taxon>Viridiplantae</taxon>
        <taxon>Streptophyta</taxon>
        <taxon>Embryophyta</taxon>
        <taxon>Tracheophyta</taxon>
        <taxon>Spermatophyta</taxon>
        <taxon>Magnoliopsida</taxon>
        <taxon>eudicotyledons</taxon>
        <taxon>Gunneridae</taxon>
        <taxon>Pentapetalae</taxon>
        <taxon>rosids</taxon>
        <taxon>fabids</taxon>
        <taxon>Fabales</taxon>
        <taxon>Fabaceae</taxon>
        <taxon>Caesalpinioideae</taxon>
        <taxon>Cassia clade</taxon>
        <taxon>Senna</taxon>
    </lineage>
</organism>
<dbReference type="OrthoDB" id="772568at2759"/>
<dbReference type="FunFam" id="1.25.40.10:FF:000797">
    <property type="entry name" value="Pentatricopeptide repeat-containing protein chloroplastic"/>
    <property type="match status" value="1"/>
</dbReference>
<protein>
    <submittedName>
        <fullName evidence="4">Putative pentatricopeptide repeat-containing protein</fullName>
    </submittedName>
</protein>
<proteinExistence type="inferred from homology"/>
<name>A0A834U0S5_9FABA</name>
<comment type="similarity">
    <text evidence="2">Belongs to the PPR family. PCMP-E subfamily.</text>
</comment>
<dbReference type="InterPro" id="IPR002885">
    <property type="entry name" value="PPR_rpt"/>
</dbReference>
<dbReference type="AlphaFoldDB" id="A0A834U0S5"/>
<feature type="repeat" description="PPR" evidence="3">
    <location>
        <begin position="506"/>
        <end position="540"/>
    </location>
</feature>
<dbReference type="GO" id="GO:0003723">
    <property type="term" value="F:RNA binding"/>
    <property type="evidence" value="ECO:0007669"/>
    <property type="project" value="InterPro"/>
</dbReference>
<dbReference type="PROSITE" id="PS51375">
    <property type="entry name" value="PPR"/>
    <property type="match status" value="5"/>
</dbReference>
<accession>A0A834U0S5</accession>
<gene>
    <name evidence="4" type="ORF">G2W53_013525</name>
</gene>
<dbReference type="PANTHER" id="PTHR47926">
    <property type="entry name" value="PENTATRICOPEPTIDE REPEAT-CONTAINING PROTEIN"/>
    <property type="match status" value="1"/>
</dbReference>
<evidence type="ECO:0000256" key="3">
    <source>
        <dbReference type="PROSITE-ProRule" id="PRU00708"/>
    </source>
</evidence>
<keyword evidence="5" id="KW-1185">Reference proteome</keyword>
<feature type="repeat" description="PPR" evidence="3">
    <location>
        <begin position="45"/>
        <end position="79"/>
    </location>
</feature>
<dbReference type="EMBL" id="JAAIUW010000005">
    <property type="protein sequence ID" value="KAF7831192.1"/>
    <property type="molecule type" value="Genomic_DNA"/>
</dbReference>
<evidence type="ECO:0000313" key="5">
    <source>
        <dbReference type="Proteomes" id="UP000634136"/>
    </source>
</evidence>
<dbReference type="Proteomes" id="UP000634136">
    <property type="component" value="Unassembled WGS sequence"/>
</dbReference>
<reference evidence="4" key="1">
    <citation type="submission" date="2020-09" db="EMBL/GenBank/DDBJ databases">
        <title>Genome-Enabled Discovery of Anthraquinone Biosynthesis in Senna tora.</title>
        <authorList>
            <person name="Kang S.-H."/>
            <person name="Pandey R.P."/>
            <person name="Lee C.-M."/>
            <person name="Sim J.-S."/>
            <person name="Jeong J.-T."/>
            <person name="Choi B.-S."/>
            <person name="Jung M."/>
            <person name="Ginzburg D."/>
            <person name="Zhao K."/>
            <person name="Won S.Y."/>
            <person name="Oh T.-J."/>
            <person name="Yu Y."/>
            <person name="Kim N.-H."/>
            <person name="Lee O.R."/>
            <person name="Lee T.-H."/>
            <person name="Bashyal P."/>
            <person name="Kim T.-S."/>
            <person name="Lee W.-H."/>
            <person name="Kawkins C."/>
            <person name="Kim C.-K."/>
            <person name="Kim J.S."/>
            <person name="Ahn B.O."/>
            <person name="Rhee S.Y."/>
            <person name="Sohng J.K."/>
        </authorList>
    </citation>
    <scope>NUCLEOTIDE SEQUENCE</scope>
    <source>
        <tissue evidence="4">Leaf</tissue>
    </source>
</reference>